<dbReference type="InterPro" id="IPR037645">
    <property type="entry name" value="KCT2"/>
</dbReference>
<feature type="compositionally biased region" description="Acidic residues" evidence="1">
    <location>
        <begin position="569"/>
        <end position="581"/>
    </location>
</feature>
<dbReference type="Proteomes" id="UP001176940">
    <property type="component" value="Unassembled WGS sequence"/>
</dbReference>
<proteinExistence type="predicted"/>
<dbReference type="EMBL" id="CAUEEQ010053553">
    <property type="protein sequence ID" value="CAJ0961745.1"/>
    <property type="molecule type" value="Genomic_DNA"/>
</dbReference>
<evidence type="ECO:0000256" key="1">
    <source>
        <dbReference type="SAM" id="MobiDB-lite"/>
    </source>
</evidence>
<dbReference type="Gene3D" id="3.10.10.10">
    <property type="entry name" value="HIV Type 1 Reverse Transcriptase, subunit A, domain 1"/>
    <property type="match status" value="1"/>
</dbReference>
<evidence type="ECO:0000313" key="3">
    <source>
        <dbReference type="EMBL" id="CAJ0961745.1"/>
    </source>
</evidence>
<comment type="caution">
    <text evidence="3">The sequence shown here is derived from an EMBL/GenBank/DDBJ whole genome shotgun (WGS) entry which is preliminary data.</text>
</comment>
<name>A0ABN9MAB5_9NEOB</name>
<feature type="region of interest" description="Disordered" evidence="1">
    <location>
        <begin position="494"/>
        <end position="516"/>
    </location>
</feature>
<keyword evidence="2" id="KW-0812">Transmembrane</keyword>
<keyword evidence="2" id="KW-1133">Transmembrane helix</keyword>
<keyword evidence="4" id="KW-1185">Reference proteome</keyword>
<reference evidence="3" key="1">
    <citation type="submission" date="2023-07" db="EMBL/GenBank/DDBJ databases">
        <authorList>
            <person name="Stuckert A."/>
        </authorList>
    </citation>
    <scope>NUCLEOTIDE SEQUENCE</scope>
</reference>
<dbReference type="Gene3D" id="3.30.70.270">
    <property type="match status" value="1"/>
</dbReference>
<feature type="compositionally biased region" description="Polar residues" evidence="1">
    <location>
        <begin position="559"/>
        <end position="568"/>
    </location>
</feature>
<feature type="compositionally biased region" description="Polar residues" evidence="1">
    <location>
        <begin position="499"/>
        <end position="516"/>
    </location>
</feature>
<protein>
    <recommendedName>
        <fullName evidence="5">Reverse transcriptase domain-containing protein</fullName>
    </recommendedName>
</protein>
<dbReference type="InterPro" id="IPR043128">
    <property type="entry name" value="Rev_trsase/Diguanyl_cyclase"/>
</dbReference>
<evidence type="ECO:0000256" key="2">
    <source>
        <dbReference type="SAM" id="Phobius"/>
    </source>
</evidence>
<accession>A0ABN9MAB5</accession>
<dbReference type="InterPro" id="IPR043502">
    <property type="entry name" value="DNA/RNA_pol_sf"/>
</dbReference>
<gene>
    <name evidence="3" type="ORF">RIMI_LOCUS17939834</name>
</gene>
<evidence type="ECO:0000313" key="4">
    <source>
        <dbReference type="Proteomes" id="UP001176940"/>
    </source>
</evidence>
<evidence type="ECO:0008006" key="5">
    <source>
        <dbReference type="Google" id="ProtNLM"/>
    </source>
</evidence>
<dbReference type="PANTHER" id="PTHR16502:SF0">
    <property type="entry name" value="KERATINOCYTE-ASSOCIATED TRANSMEMBRANE PROTEIN 2"/>
    <property type="match status" value="1"/>
</dbReference>
<feature type="transmembrane region" description="Helical" evidence="2">
    <location>
        <begin position="127"/>
        <end position="150"/>
    </location>
</feature>
<dbReference type="Pfam" id="PF17818">
    <property type="entry name" value="KCT2"/>
    <property type="match status" value="1"/>
</dbReference>
<organism evidence="3 4">
    <name type="scientific">Ranitomeya imitator</name>
    <name type="common">mimic poison frog</name>
    <dbReference type="NCBI Taxonomy" id="111125"/>
    <lineage>
        <taxon>Eukaryota</taxon>
        <taxon>Metazoa</taxon>
        <taxon>Chordata</taxon>
        <taxon>Craniata</taxon>
        <taxon>Vertebrata</taxon>
        <taxon>Euteleostomi</taxon>
        <taxon>Amphibia</taxon>
        <taxon>Batrachia</taxon>
        <taxon>Anura</taxon>
        <taxon>Neobatrachia</taxon>
        <taxon>Hyloidea</taxon>
        <taxon>Dendrobatidae</taxon>
        <taxon>Dendrobatinae</taxon>
        <taxon>Ranitomeya</taxon>
    </lineage>
</organism>
<dbReference type="SUPFAM" id="SSF56672">
    <property type="entry name" value="DNA/RNA polymerases"/>
    <property type="match status" value="1"/>
</dbReference>
<feature type="transmembrane region" description="Helical" evidence="2">
    <location>
        <begin position="633"/>
        <end position="651"/>
    </location>
</feature>
<dbReference type="PANTHER" id="PTHR16502">
    <property type="entry name" value="KERATINOCYTE-ASSOCIATED TRANSMEMBRANE PROTEIN 2"/>
    <property type="match status" value="1"/>
</dbReference>
<keyword evidence="2" id="KW-0472">Membrane</keyword>
<feature type="region of interest" description="Disordered" evidence="1">
    <location>
        <begin position="559"/>
        <end position="600"/>
    </location>
</feature>
<sequence>MESVRSTVPLIGQDFVMATIDLQDAYYHFPVHPTYRKFLRFAVTRGEVIDHFQFNVLPFGLSSAPRIFTKVMSEERGNILQVCCRGGLLETELTAYTRVNKFSQFFVAKVGGSAYTRVYTDSAHYDVHLICAFLFYVPVFQCLLIVLAAVPSTFHLVCVSTLSCQFPGCPRCRAFIFPRRCSDTDNDPDRCSVAVWSLESCHTDRSPATNDAGNQGKHRTVQEECRAQRWRTDSGSYPMFTLVTGDLGIVGRWRAVCVTALQRPNSDAAAIRIVVGIAAASLSVTRRCSDTDNDPDRCSVAVWSLESCHTDRSPATNDAGNQGKHRILTYRCLSSSAALCFSALLLYWLGAGKQSGDVTALLSGSQTVQEESRAQRWRTDSELSEFDRVRAYLASYSAWRISCRWNPASWIAPAGQLIGAAAACVTERSRKPASICSLFGKMTTHTNSQSTLSDTSSSSASINIPSLPTGRINQANNATTTVAAASKAATTIAPKTTPGQKVSPTLAQSAENSTTQAVGKGSVTSALVTKLLKLKATTEAETAESTSIEENLIVDGKNNVITPLPSANESEDDDYEDTDYEGTDKDNGGLESDDVIMPDKNNQVHVDADYEDNSNDYEIKPNDGSDADEDSHFFVHLVVIAALIAIVYIAYHNKRRIYLFTQRMRWREGLCSKNTGYRRLDQNVSEAMPSLRNSKNYVF</sequence>